<organism evidence="1 2">
    <name type="scientific">Meloidogyne enterolobii</name>
    <name type="common">Root-knot nematode worm</name>
    <name type="synonym">Meloidogyne mayaguensis</name>
    <dbReference type="NCBI Taxonomy" id="390850"/>
    <lineage>
        <taxon>Eukaryota</taxon>
        <taxon>Metazoa</taxon>
        <taxon>Ecdysozoa</taxon>
        <taxon>Nematoda</taxon>
        <taxon>Chromadorea</taxon>
        <taxon>Rhabditida</taxon>
        <taxon>Tylenchina</taxon>
        <taxon>Tylenchomorpha</taxon>
        <taxon>Tylenchoidea</taxon>
        <taxon>Meloidogynidae</taxon>
        <taxon>Meloidogyninae</taxon>
        <taxon>Meloidogyne</taxon>
    </lineage>
</organism>
<reference evidence="1 2" key="1">
    <citation type="submission" date="2020-08" db="EMBL/GenBank/DDBJ databases">
        <authorList>
            <person name="Koutsovoulos G."/>
            <person name="Danchin GJ E."/>
        </authorList>
    </citation>
    <scope>NUCLEOTIDE SEQUENCE [LARGE SCALE GENOMIC DNA]</scope>
</reference>
<comment type="caution">
    <text evidence="1">The sequence shown here is derived from an EMBL/GenBank/DDBJ whole genome shotgun (WGS) entry which is preliminary data.</text>
</comment>
<evidence type="ECO:0000313" key="2">
    <source>
        <dbReference type="Proteomes" id="UP000580250"/>
    </source>
</evidence>
<dbReference type="AlphaFoldDB" id="A0A6V7UYG4"/>
<sequence length="43" mass="5017">MGSFRIKNLPTNIRNLFNSHDFVGRRGFEHFQFHTTAGTGFFI</sequence>
<protein>
    <submittedName>
        <fullName evidence="1">Uncharacterized protein</fullName>
    </submittedName>
</protein>
<evidence type="ECO:0000313" key="1">
    <source>
        <dbReference type="EMBL" id="CAD2166938.1"/>
    </source>
</evidence>
<proteinExistence type="predicted"/>
<dbReference type="Proteomes" id="UP000580250">
    <property type="component" value="Unassembled WGS sequence"/>
</dbReference>
<gene>
    <name evidence="1" type="ORF">MENT_LOCUS18227</name>
</gene>
<dbReference type="EMBL" id="CAJEWN010000122">
    <property type="protein sequence ID" value="CAD2166938.1"/>
    <property type="molecule type" value="Genomic_DNA"/>
</dbReference>
<name>A0A6V7UYG4_MELEN</name>
<accession>A0A6V7UYG4</accession>